<dbReference type="AlphaFoldDB" id="A0A646NYY9"/>
<protein>
    <submittedName>
        <fullName evidence="2">Uncharacterized protein</fullName>
    </submittedName>
</protein>
<gene>
    <name evidence="2" type="ORF">FRT60_13575</name>
</gene>
<keyword evidence="1" id="KW-0732">Signal</keyword>
<name>A0A646NYY9_9PSED</name>
<sequence>MRAMEKALVVLLSLSPMSSFADWAYSEHVDEMRGEKAVSATISSEKPISPQISQAKLTITSVRSASGNAFFLDLENAQFSCSPPLCDVSMKFDNGKVLELKAAPGKDSNNTLYVQGPNQFVATAKLASRLIVEVPVYKQGKSQFKFDVSGLTWDGETPSADGLYAGVGGQSWAAPYNPATGLVDSGFGEGDDRCYIDAHPATLELGVKPTKITHCYYQGRHYSSMVDFEFSKLNQVVRAVSKQVGKPELELKEYVSWSEIEEKNLLSIGILGSKKSNVATLLVTYVPADNLVPPRKLVTQ</sequence>
<proteinExistence type="predicted"/>
<organism evidence="2 3">
    <name type="scientific">Pseudomonas haemolytica</name>
    <dbReference type="NCBI Taxonomy" id="2600065"/>
    <lineage>
        <taxon>Bacteria</taxon>
        <taxon>Pseudomonadati</taxon>
        <taxon>Pseudomonadota</taxon>
        <taxon>Gammaproteobacteria</taxon>
        <taxon>Pseudomonadales</taxon>
        <taxon>Pseudomonadaceae</taxon>
        <taxon>Pseudomonas</taxon>
    </lineage>
</organism>
<feature type="chain" id="PRO_5024879063" evidence="1">
    <location>
        <begin position="22"/>
        <end position="300"/>
    </location>
</feature>
<evidence type="ECO:0000313" key="2">
    <source>
        <dbReference type="EMBL" id="MRJ21352.1"/>
    </source>
</evidence>
<accession>A0A646NYY9</accession>
<dbReference type="EMBL" id="VOIX01000005">
    <property type="protein sequence ID" value="MRJ21352.1"/>
    <property type="molecule type" value="Genomic_DNA"/>
</dbReference>
<feature type="signal peptide" evidence="1">
    <location>
        <begin position="1"/>
        <end position="21"/>
    </location>
</feature>
<comment type="caution">
    <text evidence="2">The sequence shown here is derived from an EMBL/GenBank/DDBJ whole genome shotgun (WGS) entry which is preliminary data.</text>
</comment>
<dbReference type="RefSeq" id="WP_153838637.1">
    <property type="nucleotide sequence ID" value="NZ_VOIX01000005.1"/>
</dbReference>
<evidence type="ECO:0000256" key="1">
    <source>
        <dbReference type="SAM" id="SignalP"/>
    </source>
</evidence>
<reference evidence="2 3" key="1">
    <citation type="submission" date="2019-08" db="EMBL/GenBank/DDBJ databases">
        <title>Pseudomonas haemolytica sp. nov. isolated from raw milk and skim milk concentrate.</title>
        <authorList>
            <person name="Hofmann K."/>
            <person name="Huptas C."/>
            <person name="Doll E."/>
            <person name="Scherer S."/>
            <person name="Wenning M."/>
        </authorList>
    </citation>
    <scope>NUCLEOTIDE SEQUENCE [LARGE SCALE GENOMIC DNA]</scope>
    <source>
        <strain evidence="2 3">DSM 108988</strain>
    </source>
</reference>
<dbReference type="Proteomes" id="UP000432048">
    <property type="component" value="Unassembled WGS sequence"/>
</dbReference>
<evidence type="ECO:0000313" key="3">
    <source>
        <dbReference type="Proteomes" id="UP000432048"/>
    </source>
</evidence>